<dbReference type="Pfam" id="PF01636">
    <property type="entry name" value="APH"/>
    <property type="match status" value="1"/>
</dbReference>
<accession>A0A9N8YU02</accession>
<dbReference type="SUPFAM" id="SSF56112">
    <property type="entry name" value="Protein kinase-like (PK-like)"/>
    <property type="match status" value="1"/>
</dbReference>
<evidence type="ECO:0000313" key="4">
    <source>
        <dbReference type="Proteomes" id="UP000789342"/>
    </source>
</evidence>
<evidence type="ECO:0000256" key="1">
    <source>
        <dbReference type="SAM" id="MobiDB-lite"/>
    </source>
</evidence>
<evidence type="ECO:0000259" key="2">
    <source>
        <dbReference type="Pfam" id="PF01636"/>
    </source>
</evidence>
<dbReference type="InterPro" id="IPR011009">
    <property type="entry name" value="Kinase-like_dom_sf"/>
</dbReference>
<feature type="region of interest" description="Disordered" evidence="1">
    <location>
        <begin position="420"/>
        <end position="454"/>
    </location>
</feature>
<feature type="compositionally biased region" description="Basic and acidic residues" evidence="1">
    <location>
        <begin position="19"/>
        <end position="31"/>
    </location>
</feature>
<feature type="compositionally biased region" description="Basic and acidic residues" evidence="1">
    <location>
        <begin position="420"/>
        <end position="439"/>
    </location>
</feature>
<sequence>MSVSKTPENDVDAVSNQLDRIELNESTEDKNNNPLGNSNLSDVGKSREGEGDDDFVNFNALWETLERVFQQPCKSISRIDQKTSNQIPYLVVMEDDSKYVVRISYPHPENQFHNYSESYAVKRLECEANLTSYVASCTNIPVPNVYYWNAKKNNDVGSEFVIMEYLRGIPLRDEWSDLSFEEKQEVLLQIIDILLTLKELEFPMIGSLYTIKDCEKSKMTIGECVFHVFMQSGRDETEDAQFGPFLSTREFLQAALGKELGFLESLDDECHQLWSPIQMQLIELFFKHFESKDHDLTFVICPSEISASKILLDRDLDGNIKISGFLAWDCTGTKPLECLYKYPLWIKNNVENATHSKERKAENIKLQDFFAQELFECDPDAKKICGDIMRNHFITAILEEYMRPWSIHKRIQLMYDKLNEGESEESKECTKDRNEDHTMKNYASESEENGKKNV</sequence>
<organism evidence="3 4">
    <name type="scientific">Acaulospora morrowiae</name>
    <dbReference type="NCBI Taxonomy" id="94023"/>
    <lineage>
        <taxon>Eukaryota</taxon>
        <taxon>Fungi</taxon>
        <taxon>Fungi incertae sedis</taxon>
        <taxon>Mucoromycota</taxon>
        <taxon>Glomeromycotina</taxon>
        <taxon>Glomeromycetes</taxon>
        <taxon>Diversisporales</taxon>
        <taxon>Acaulosporaceae</taxon>
        <taxon>Acaulospora</taxon>
    </lineage>
</organism>
<keyword evidence="4" id="KW-1185">Reference proteome</keyword>
<dbReference type="PANTHER" id="PTHR21310:SF13">
    <property type="entry name" value="AMINOGLYCOSIDE PHOSPHOTRANSFERASE DOMAIN-CONTAINING PROTEIN"/>
    <property type="match status" value="1"/>
</dbReference>
<gene>
    <name evidence="3" type="ORF">AMORRO_LOCUS734</name>
</gene>
<dbReference type="OrthoDB" id="10003767at2759"/>
<reference evidence="3" key="1">
    <citation type="submission" date="2021-06" db="EMBL/GenBank/DDBJ databases">
        <authorList>
            <person name="Kallberg Y."/>
            <person name="Tangrot J."/>
            <person name="Rosling A."/>
        </authorList>
    </citation>
    <scope>NUCLEOTIDE SEQUENCE</scope>
    <source>
        <strain evidence="3">CL551</strain>
    </source>
</reference>
<dbReference type="AlphaFoldDB" id="A0A9N8YU02"/>
<name>A0A9N8YU02_9GLOM</name>
<feature type="domain" description="Aminoglycoside phosphotransferase" evidence="2">
    <location>
        <begin position="76"/>
        <end position="201"/>
    </location>
</feature>
<evidence type="ECO:0000313" key="3">
    <source>
        <dbReference type="EMBL" id="CAG8447909.1"/>
    </source>
</evidence>
<feature type="region of interest" description="Disordered" evidence="1">
    <location>
        <begin position="1"/>
        <end position="49"/>
    </location>
</feature>
<dbReference type="Proteomes" id="UP000789342">
    <property type="component" value="Unassembled WGS sequence"/>
</dbReference>
<protein>
    <submittedName>
        <fullName evidence="3">7701_t:CDS:1</fullName>
    </submittedName>
</protein>
<dbReference type="PANTHER" id="PTHR21310">
    <property type="entry name" value="AMINOGLYCOSIDE PHOSPHOTRANSFERASE-RELATED-RELATED"/>
    <property type="match status" value="1"/>
</dbReference>
<comment type="caution">
    <text evidence="3">The sequence shown here is derived from an EMBL/GenBank/DDBJ whole genome shotgun (WGS) entry which is preliminary data.</text>
</comment>
<dbReference type="InterPro" id="IPR051678">
    <property type="entry name" value="AGP_Transferase"/>
</dbReference>
<feature type="compositionally biased region" description="Polar residues" evidence="1">
    <location>
        <begin position="32"/>
        <end position="41"/>
    </location>
</feature>
<proteinExistence type="predicted"/>
<dbReference type="EMBL" id="CAJVPV010000235">
    <property type="protein sequence ID" value="CAG8447909.1"/>
    <property type="molecule type" value="Genomic_DNA"/>
</dbReference>
<dbReference type="InterPro" id="IPR002575">
    <property type="entry name" value="Aminoglycoside_PTrfase"/>
</dbReference>